<protein>
    <submittedName>
        <fullName evidence="1">CCG58</fullName>
    </submittedName>
</protein>
<organism evidence="1">
    <name type="scientific">Albugo candida</name>
    <dbReference type="NCBI Taxonomy" id="65357"/>
    <lineage>
        <taxon>Eukaryota</taxon>
        <taxon>Sar</taxon>
        <taxon>Stramenopiles</taxon>
        <taxon>Oomycota</taxon>
        <taxon>Peronosporomycetes</taxon>
        <taxon>Albuginales</taxon>
        <taxon>Albuginaceae</taxon>
        <taxon>Albugo</taxon>
    </lineage>
</organism>
<evidence type="ECO:0000313" key="1">
    <source>
        <dbReference type="EMBL" id="QXF95235.1"/>
    </source>
</evidence>
<accession>A0A8F4TCV2</accession>
<proteinExistence type="predicted"/>
<dbReference type="AlphaFoldDB" id="A0A8F4TCV2"/>
<name>A0A8F4TCV2_9STRA</name>
<dbReference type="EMBL" id="MW450679">
    <property type="protein sequence ID" value="QXF95235.1"/>
    <property type="molecule type" value="Genomic_DNA"/>
</dbReference>
<sequence>MQQNHHDSKTSGILHLSSTNLNDVASCHECIVRAVGITQMRLLKSDSNSRIYWIKGNTDLGKAFVSNCNSLILCTISDESLKSYIPKYFSYTDRQESTAVIHPMTQNYVEKSIFQLSKLVISEKYKSQTAELEIYQGESQQGPYGYIWKQSRIIQALFFNEIGTEPIVRPKNGNNNEDSLEQSQPATDLSIQCLFTHNRKKEAGCRECLALHSKSLVIGTFHILLNADKRPTVELYVFTSACESEYIMKKCKVRFCPTILSLDPEACQELKTVFPSDRHFLDNKFISDYSSRQHQNDNRIRITKNGLEPDLISRTLSQHSARRMSPLRHAGQFTGKYQQQLMDALRIVTKKEPKCVMVISHYNQLHPCIDCVLGWERDNALVIIDFSLTYATIVTDRMPYLECKTICRRIQLLVANRCSKYLRRHAPDIESHHRLLQSPYIDPLLSSCTLLFHNPSNQVECARCVRNALKVSEEALATTAFSSLLDASDTSLETTRKYFGQSTACHTQRRCIRIQQVPNRFCSDHLAYDGMTFVDHGPKNSKLSSIHHLTKAKMSVGIWPPNNKRTVEHEEKDTSFATETETSIWPSYSKIALVEFTSAPSEQLKCAGCLIQHSDVFLVYTADDGYSGYVWMRQAPSHVFQHCLTTHCIRLTYDDEKGQIGSPVGLRQWTAEDISNKSKKE</sequence>
<reference evidence="1" key="1">
    <citation type="submission" date="2021-01" db="EMBL/GenBank/DDBJ databases">
        <title>The Arabidopsis WRR4A and WRR4B paralogs confer recognition of multiple Albugo candida effectors.</title>
        <authorList>
            <person name="Redkar A."/>
            <person name="Cevik V."/>
            <person name="Bailey K."/>
            <person name="Furzer O.J."/>
            <person name="Fairhead S."/>
            <person name="Borhan H."/>
            <person name="Holub E.B."/>
            <person name="Jones J.D.G."/>
        </authorList>
    </citation>
    <scope>NUCLEOTIDE SEQUENCE</scope>
    <source>
        <strain evidence="1">Em2</strain>
    </source>
</reference>